<evidence type="ECO:0000313" key="7">
    <source>
        <dbReference type="Proteomes" id="UP000306912"/>
    </source>
</evidence>
<dbReference type="AlphaFoldDB" id="A0A5R8Q7F7"/>
<name>A0A5R8Q7F7_9FIRM</name>
<dbReference type="InterPro" id="IPR023885">
    <property type="entry name" value="4Fe4S-binding_SPASM_dom"/>
</dbReference>
<dbReference type="Gene3D" id="3.20.20.70">
    <property type="entry name" value="Aldolase class I"/>
    <property type="match status" value="1"/>
</dbReference>
<dbReference type="Proteomes" id="UP000306912">
    <property type="component" value="Unassembled WGS sequence"/>
</dbReference>
<comment type="caution">
    <text evidence="6">The sequence shown here is derived from an EMBL/GenBank/DDBJ whole genome shotgun (WGS) entry which is preliminary data.</text>
</comment>
<dbReference type="FunCoup" id="A0A5R8Q7F7">
    <property type="interactions" value="15"/>
</dbReference>
<dbReference type="SFLD" id="SFLDG01386">
    <property type="entry name" value="main_SPASM_domain-containing"/>
    <property type="match status" value="1"/>
</dbReference>
<keyword evidence="4" id="KW-0411">Iron-sulfur</keyword>
<organism evidence="6 7">
    <name type="scientific">Culicoidibacter larvae</name>
    <dbReference type="NCBI Taxonomy" id="2579976"/>
    <lineage>
        <taxon>Bacteria</taxon>
        <taxon>Bacillati</taxon>
        <taxon>Bacillota</taxon>
        <taxon>Culicoidibacteria</taxon>
        <taxon>Culicoidibacterales</taxon>
        <taxon>Culicoidibacteraceae</taxon>
        <taxon>Culicoidibacter</taxon>
    </lineage>
</organism>
<reference evidence="6 7" key="1">
    <citation type="submission" date="2019-05" db="EMBL/GenBank/DDBJ databases">
        <title>Culicoidintestinum kansasii gen. nov., sp. nov. from the gastrointestinal tract of the biting midge, Culicoides sonorensis.</title>
        <authorList>
            <person name="Neupane S."/>
            <person name="Ghosh A."/>
            <person name="Gunther S."/>
            <person name="Martin K."/>
            <person name="Zurek L."/>
        </authorList>
    </citation>
    <scope>NUCLEOTIDE SEQUENCE [LARGE SCALE GENOMIC DNA]</scope>
    <source>
        <strain evidence="6 7">CS-1</strain>
    </source>
</reference>
<dbReference type="InterPro" id="IPR006638">
    <property type="entry name" value="Elp3/MiaA/NifB-like_rSAM"/>
</dbReference>
<dbReference type="SFLD" id="SFLDG01067">
    <property type="entry name" value="SPASM/twitch_domain_containing"/>
    <property type="match status" value="1"/>
</dbReference>
<dbReference type="InterPro" id="IPR013785">
    <property type="entry name" value="Aldolase_TIM"/>
</dbReference>
<dbReference type="EMBL" id="VBWP01000018">
    <property type="protein sequence ID" value="TLG70301.1"/>
    <property type="molecule type" value="Genomic_DNA"/>
</dbReference>
<dbReference type="InterPro" id="IPR058240">
    <property type="entry name" value="rSAM_sf"/>
</dbReference>
<dbReference type="Pfam" id="PF04055">
    <property type="entry name" value="Radical_SAM"/>
    <property type="match status" value="1"/>
</dbReference>
<evidence type="ECO:0000313" key="6">
    <source>
        <dbReference type="EMBL" id="TLG70301.1"/>
    </source>
</evidence>
<keyword evidence="1" id="KW-0949">S-adenosyl-L-methionine</keyword>
<dbReference type="SMART" id="SM00729">
    <property type="entry name" value="Elp3"/>
    <property type="match status" value="1"/>
</dbReference>
<protein>
    <submittedName>
        <fullName evidence="6">Radical SAM protein</fullName>
    </submittedName>
</protein>
<evidence type="ECO:0000256" key="2">
    <source>
        <dbReference type="ARBA" id="ARBA00022723"/>
    </source>
</evidence>
<dbReference type="GO" id="GO:0003824">
    <property type="term" value="F:catalytic activity"/>
    <property type="evidence" value="ECO:0007669"/>
    <property type="project" value="InterPro"/>
</dbReference>
<dbReference type="NCBIfam" id="TIGR04085">
    <property type="entry name" value="rSAM_more_4Fe4S"/>
    <property type="match status" value="1"/>
</dbReference>
<keyword evidence="3" id="KW-0408">Iron</keyword>
<dbReference type="GO" id="GO:0051536">
    <property type="term" value="F:iron-sulfur cluster binding"/>
    <property type="evidence" value="ECO:0007669"/>
    <property type="project" value="UniProtKB-KW"/>
</dbReference>
<keyword evidence="2" id="KW-0479">Metal-binding</keyword>
<dbReference type="InterPro" id="IPR050377">
    <property type="entry name" value="Radical_SAM_PqqE_MftC-like"/>
</dbReference>
<gene>
    <name evidence="6" type="ORF">FEZ08_11845</name>
</gene>
<dbReference type="PANTHER" id="PTHR11228">
    <property type="entry name" value="RADICAL SAM DOMAIN PROTEIN"/>
    <property type="match status" value="1"/>
</dbReference>
<dbReference type="InterPro" id="IPR007197">
    <property type="entry name" value="rSAM"/>
</dbReference>
<evidence type="ECO:0000256" key="3">
    <source>
        <dbReference type="ARBA" id="ARBA00023004"/>
    </source>
</evidence>
<dbReference type="PROSITE" id="PS51918">
    <property type="entry name" value="RADICAL_SAM"/>
    <property type="match status" value="1"/>
</dbReference>
<proteinExistence type="predicted"/>
<dbReference type="SFLD" id="SFLDS00029">
    <property type="entry name" value="Radical_SAM"/>
    <property type="match status" value="1"/>
</dbReference>
<dbReference type="PANTHER" id="PTHR11228:SF7">
    <property type="entry name" value="PQQA PEPTIDE CYCLASE"/>
    <property type="match status" value="1"/>
</dbReference>
<sequence length="452" mass="52057">MSLLRFGEGSLQPSLLIFGVIIVRNFFYNFDWILISENDCYFLVDRKSNKRIEINQALFSILERTSTDPITKNIVSEIGEDTFEVLRENKIFSYQKPKFHSDIVKIQQTTPFLKRVFVEITNSCNEFCSHCYNVSSNFKHKFISKSDMFEIINQAHELGAYEFQITGGEPMLYKGFGDILDYLWVKGFIITINTNLTLLTEEILEKIVSYNININFSLDYSNPKKHDEFRGLQGAFIKTINNFKQLKTNHVNTRVNVMLDNKSDSEIVDLIDYIKYDLESRYVTDYMIPIGRGEGSESQFFNSRSQKIYAFTNAIKSDSCASCQLDKRTLEEYEYSNITFPDCGIGKSFLFINTNGSYALCPSLAYTDELDINMNIYDSSMKSAWETLVQKFRSSLKCKHEHSCDYSAICNGGCRSRAYHSLGSINDIDPLVCGVYQSKYYIEGIDKDVSTK</sequence>
<dbReference type="GO" id="GO:0046872">
    <property type="term" value="F:metal ion binding"/>
    <property type="evidence" value="ECO:0007669"/>
    <property type="project" value="UniProtKB-KW"/>
</dbReference>
<evidence type="ECO:0000256" key="4">
    <source>
        <dbReference type="ARBA" id="ARBA00023014"/>
    </source>
</evidence>
<keyword evidence="7" id="KW-1185">Reference proteome</keyword>
<dbReference type="CDD" id="cd01335">
    <property type="entry name" value="Radical_SAM"/>
    <property type="match status" value="1"/>
</dbReference>
<dbReference type="SUPFAM" id="SSF102114">
    <property type="entry name" value="Radical SAM enzymes"/>
    <property type="match status" value="1"/>
</dbReference>
<evidence type="ECO:0000259" key="5">
    <source>
        <dbReference type="PROSITE" id="PS51918"/>
    </source>
</evidence>
<dbReference type="InParanoid" id="A0A5R8Q7F7"/>
<feature type="domain" description="Radical SAM core" evidence="5">
    <location>
        <begin position="110"/>
        <end position="318"/>
    </location>
</feature>
<dbReference type="OrthoDB" id="7021155at2"/>
<evidence type="ECO:0000256" key="1">
    <source>
        <dbReference type="ARBA" id="ARBA00022691"/>
    </source>
</evidence>
<accession>A0A5R8Q7F7</accession>